<dbReference type="Gene3D" id="2.40.30.10">
    <property type="entry name" value="Translation factors"/>
    <property type="match status" value="1"/>
</dbReference>
<dbReference type="InterPro" id="IPR009000">
    <property type="entry name" value="Transl_B-barrel_sf"/>
</dbReference>
<evidence type="ECO:0000313" key="1">
    <source>
        <dbReference type="EMBL" id="TSC94684.1"/>
    </source>
</evidence>
<dbReference type="AlphaFoldDB" id="A0A554LPH7"/>
<evidence type="ECO:0008006" key="3">
    <source>
        <dbReference type="Google" id="ProtNLM"/>
    </source>
</evidence>
<dbReference type="SUPFAM" id="SSF50447">
    <property type="entry name" value="Translation proteins"/>
    <property type="match status" value="1"/>
</dbReference>
<comment type="caution">
    <text evidence="1">The sequence shown here is derived from an EMBL/GenBank/DDBJ whole genome shotgun (WGS) entry which is preliminary data.</text>
</comment>
<accession>A0A554LPH7</accession>
<dbReference type="Proteomes" id="UP000316495">
    <property type="component" value="Unassembled WGS sequence"/>
</dbReference>
<sequence length="84" mass="9244">MSESEKLVGIVSHYFPHVSACVVKLEIPLKVGDKIKIVGGGEELEETVESMQIDRKPIEEGKVGDEIGLSVTGKVREGYKIYLQ</sequence>
<evidence type="ECO:0000313" key="2">
    <source>
        <dbReference type="Proteomes" id="UP000316495"/>
    </source>
</evidence>
<proteinExistence type="predicted"/>
<gene>
    <name evidence="1" type="ORF">Athens101428_199</name>
</gene>
<reference evidence="1 2" key="1">
    <citation type="submission" date="2017-07" db="EMBL/GenBank/DDBJ databases">
        <title>Mechanisms for carbon and nitrogen cycling indicate functional differentiation within the Candidate Phyla Radiation.</title>
        <authorList>
            <person name="Danczak R.E."/>
            <person name="Johnston M.D."/>
            <person name="Kenah C."/>
            <person name="Slattery M."/>
            <person name="Wrighton K.C."/>
            <person name="Wilkins M.J."/>
        </authorList>
    </citation>
    <scope>NUCLEOTIDE SEQUENCE [LARGE SCALE GENOMIC DNA]</scope>
    <source>
        <strain evidence="1">Athens1014_28</strain>
    </source>
</reference>
<dbReference type="EMBL" id="VMGN01000008">
    <property type="protein sequence ID" value="TSC94684.1"/>
    <property type="molecule type" value="Genomic_DNA"/>
</dbReference>
<protein>
    <recommendedName>
        <fullName evidence="3">Translation elongation factor-like protein</fullName>
    </recommendedName>
</protein>
<organism evidence="1 2">
    <name type="scientific">Candidatus Berkelbacteria bacterium Athens1014_28</name>
    <dbReference type="NCBI Taxonomy" id="2017145"/>
    <lineage>
        <taxon>Bacteria</taxon>
        <taxon>Candidatus Berkelbacteria</taxon>
    </lineage>
</organism>
<name>A0A554LPH7_9BACT</name>